<keyword evidence="1" id="KW-0472">Membrane</keyword>
<keyword evidence="1" id="KW-0812">Transmembrane</keyword>
<keyword evidence="3" id="KW-1185">Reference proteome</keyword>
<name>A0ABP8FXU5_9BACT</name>
<keyword evidence="1" id="KW-1133">Transmembrane helix</keyword>
<gene>
    <name evidence="2" type="ORF">GCM10023183_32370</name>
</gene>
<evidence type="ECO:0000256" key="1">
    <source>
        <dbReference type="SAM" id="Phobius"/>
    </source>
</evidence>
<accession>A0ABP8FXU5</accession>
<organism evidence="2 3">
    <name type="scientific">Nibribacter koreensis</name>
    <dbReference type="NCBI Taxonomy" id="1084519"/>
    <lineage>
        <taxon>Bacteria</taxon>
        <taxon>Pseudomonadati</taxon>
        <taxon>Bacteroidota</taxon>
        <taxon>Cytophagia</taxon>
        <taxon>Cytophagales</taxon>
        <taxon>Hymenobacteraceae</taxon>
        <taxon>Nibribacter</taxon>
    </lineage>
</organism>
<protein>
    <submittedName>
        <fullName evidence="2">Uncharacterized protein</fullName>
    </submittedName>
</protein>
<dbReference type="Proteomes" id="UP001501844">
    <property type="component" value="Unassembled WGS sequence"/>
</dbReference>
<sequence>MKPKYLLLLLLLIPIDFLSYMQIKELLRQPSDLAVMFGVFFLVMLLAGNFIILRYLLAKIKRS</sequence>
<reference evidence="3" key="1">
    <citation type="journal article" date="2019" name="Int. J. Syst. Evol. Microbiol.">
        <title>The Global Catalogue of Microorganisms (GCM) 10K type strain sequencing project: providing services to taxonomists for standard genome sequencing and annotation.</title>
        <authorList>
            <consortium name="The Broad Institute Genomics Platform"/>
            <consortium name="The Broad Institute Genome Sequencing Center for Infectious Disease"/>
            <person name="Wu L."/>
            <person name="Ma J."/>
        </authorList>
    </citation>
    <scope>NUCLEOTIDE SEQUENCE [LARGE SCALE GENOMIC DNA]</scope>
    <source>
        <strain evidence="3">JCM 17917</strain>
    </source>
</reference>
<feature type="transmembrane region" description="Helical" evidence="1">
    <location>
        <begin position="33"/>
        <end position="57"/>
    </location>
</feature>
<dbReference type="EMBL" id="BAABGX010000003">
    <property type="protein sequence ID" value="GAA4313037.1"/>
    <property type="molecule type" value="Genomic_DNA"/>
</dbReference>
<evidence type="ECO:0000313" key="3">
    <source>
        <dbReference type="Proteomes" id="UP001501844"/>
    </source>
</evidence>
<evidence type="ECO:0000313" key="2">
    <source>
        <dbReference type="EMBL" id="GAA4313037.1"/>
    </source>
</evidence>
<dbReference type="RefSeq" id="WP_345168460.1">
    <property type="nucleotide sequence ID" value="NZ_BAABGX010000003.1"/>
</dbReference>
<proteinExistence type="predicted"/>
<comment type="caution">
    <text evidence="2">The sequence shown here is derived from an EMBL/GenBank/DDBJ whole genome shotgun (WGS) entry which is preliminary data.</text>
</comment>